<dbReference type="GO" id="GO:0006400">
    <property type="term" value="P:tRNA modification"/>
    <property type="evidence" value="ECO:0007669"/>
    <property type="project" value="UniProtKB-UniRule"/>
</dbReference>
<dbReference type="AlphaFoldDB" id="A0A4D7AWY1"/>
<gene>
    <name evidence="2" type="primary">tmcAL</name>
    <name evidence="3" type="ORF">EIO64_01620</name>
</gene>
<comment type="catalytic activity">
    <reaction evidence="2">
        <text>cytidine(34) in elongator tRNA(Met) + acetate + ATP = N(4)-acetylcytidine(34) in elongator tRNA(Met) + AMP + diphosphate</text>
        <dbReference type="Rhea" id="RHEA:58144"/>
        <dbReference type="Rhea" id="RHEA-COMP:10693"/>
        <dbReference type="Rhea" id="RHEA-COMP:10694"/>
        <dbReference type="ChEBI" id="CHEBI:30089"/>
        <dbReference type="ChEBI" id="CHEBI:30616"/>
        <dbReference type="ChEBI" id="CHEBI:33019"/>
        <dbReference type="ChEBI" id="CHEBI:74900"/>
        <dbReference type="ChEBI" id="CHEBI:82748"/>
        <dbReference type="ChEBI" id="CHEBI:456215"/>
    </reaction>
</comment>
<dbReference type="GO" id="GO:0005737">
    <property type="term" value="C:cytoplasm"/>
    <property type="evidence" value="ECO:0007669"/>
    <property type="project" value="UniProtKB-SubCell"/>
</dbReference>
<organism evidence="3 4">
    <name type="scientific">Dysosmobacter welbionis</name>
    <dbReference type="NCBI Taxonomy" id="2093857"/>
    <lineage>
        <taxon>Bacteria</taxon>
        <taxon>Bacillati</taxon>
        <taxon>Bacillota</taxon>
        <taxon>Clostridia</taxon>
        <taxon>Eubacteriales</taxon>
        <taxon>Oscillospiraceae</taxon>
        <taxon>Dysosmobacter</taxon>
    </lineage>
</organism>
<keyword evidence="2" id="KW-0820">tRNA-binding</keyword>
<protein>
    <recommendedName>
        <fullName evidence="2">tRNA(Met) cytidine acetate ligase</fullName>
        <ecNumber evidence="2">6.3.4.-</ecNumber>
    </recommendedName>
</protein>
<dbReference type="Proteomes" id="UP000298642">
    <property type="component" value="Chromosome"/>
</dbReference>
<dbReference type="GO" id="GO:0016740">
    <property type="term" value="F:transferase activity"/>
    <property type="evidence" value="ECO:0007669"/>
    <property type="project" value="UniProtKB-KW"/>
</dbReference>
<dbReference type="EC" id="6.3.4.-" evidence="2"/>
<dbReference type="GeneID" id="89523363"/>
<dbReference type="GO" id="GO:0016879">
    <property type="term" value="F:ligase activity, forming carbon-nitrogen bonds"/>
    <property type="evidence" value="ECO:0007669"/>
    <property type="project" value="UniProtKB-UniRule"/>
</dbReference>
<feature type="binding site" evidence="2">
    <location>
        <begin position="7"/>
        <end position="20"/>
    </location>
    <ligand>
        <name>ATP</name>
        <dbReference type="ChEBI" id="CHEBI:30616"/>
    </ligand>
</feature>
<dbReference type="PANTHER" id="PTHR37825">
    <property type="entry name" value="TRNA(MET) CYTIDINE ACETATE LIGASE"/>
    <property type="match status" value="1"/>
</dbReference>
<keyword evidence="2" id="KW-0067">ATP-binding</keyword>
<sequence>MGAAGIIVEYNPLHSGHLRLLEAGRAALGPDTAMVCVMSGNFVQRGDFALLRKHARARAAVESGADLVLELPLPWAVSSAEGFAAGGVQALAATGVVEHLLFGSECGDVSALERVAAALLAPSFRDRLREVLPGAVSFAAARQRALTGLLPEEDAALLESPNNILGIEYCKALLGQNAPLRPVTIRREGSAHDGALAPDTHPSASGLRALLRQGKREEALSLLPPAMARAYELEEAAGRAPVFWENSHRAILARLRSMTAADFAALDQGREGIWNRLYDASRAAASLPELLAAAKTKRYAMARLRRMVLWAYLGLTPGDMPERVPYLRVLAANGTGCRLLSRMREAAAVPVLTRPAQVRRLGPEARRLFELEVRATDLYTLAYPRLSAAGGTEWREGPVILGGPAPC</sequence>
<dbReference type="SUPFAM" id="SSF52374">
    <property type="entry name" value="Nucleotidylyl transferase"/>
    <property type="match status" value="1"/>
</dbReference>
<evidence type="ECO:0000256" key="2">
    <source>
        <dbReference type="HAMAP-Rule" id="MF_01539"/>
    </source>
</evidence>
<dbReference type="RefSeq" id="WP_136890730.1">
    <property type="nucleotide sequence ID" value="NZ_CP034413.3"/>
</dbReference>
<accession>A0A4D7AWY1</accession>
<dbReference type="KEGG" id="obj:EIO64_01620"/>
<dbReference type="PANTHER" id="PTHR37825:SF1">
    <property type="entry name" value="TRNA(MET) CYTIDINE ACETATE LIGASE"/>
    <property type="match status" value="1"/>
</dbReference>
<name>A0A4D7AWY1_9FIRM</name>
<comment type="similarity">
    <text evidence="2">Belongs to the TmcAL family.</text>
</comment>
<dbReference type="Pfam" id="PF05636">
    <property type="entry name" value="HIGH_NTase1"/>
    <property type="match status" value="1"/>
</dbReference>
<dbReference type="EMBL" id="CP034413">
    <property type="protein sequence ID" value="QCI58082.1"/>
    <property type="molecule type" value="Genomic_DNA"/>
</dbReference>
<dbReference type="Gene3D" id="3.40.50.620">
    <property type="entry name" value="HUPs"/>
    <property type="match status" value="1"/>
</dbReference>
<keyword evidence="2" id="KW-0963">Cytoplasm</keyword>
<proteinExistence type="inferred from homology"/>
<dbReference type="InterPro" id="IPR008513">
    <property type="entry name" value="tRNA(Met)_cyd_acetate_ligase"/>
</dbReference>
<comment type="caution">
    <text evidence="2">Lacks conserved residue(s) required for the propagation of feature annotation.</text>
</comment>
<dbReference type="HAMAP" id="MF_01539">
    <property type="entry name" value="TmcAL"/>
    <property type="match status" value="1"/>
</dbReference>
<dbReference type="GO" id="GO:0005524">
    <property type="term" value="F:ATP binding"/>
    <property type="evidence" value="ECO:0007669"/>
    <property type="project" value="UniProtKB-KW"/>
</dbReference>
<evidence type="ECO:0000313" key="4">
    <source>
        <dbReference type="Proteomes" id="UP000298642"/>
    </source>
</evidence>
<keyword evidence="4" id="KW-1185">Reference proteome</keyword>
<evidence type="ECO:0000256" key="1">
    <source>
        <dbReference type="ARBA" id="ARBA00022694"/>
    </source>
</evidence>
<feature type="binding site" evidence="2">
    <location>
        <position position="187"/>
    </location>
    <ligand>
        <name>ATP</name>
        <dbReference type="ChEBI" id="CHEBI:30616"/>
    </ligand>
</feature>
<dbReference type="GO" id="GO:0000049">
    <property type="term" value="F:tRNA binding"/>
    <property type="evidence" value="ECO:0007669"/>
    <property type="project" value="UniProtKB-KW"/>
</dbReference>
<feature type="binding site" evidence="2">
    <location>
        <position position="162"/>
    </location>
    <ligand>
        <name>ATP</name>
        <dbReference type="ChEBI" id="CHEBI:30616"/>
    </ligand>
</feature>
<feature type="binding site" evidence="2">
    <location>
        <position position="103"/>
    </location>
    <ligand>
        <name>ATP</name>
        <dbReference type="ChEBI" id="CHEBI:30616"/>
    </ligand>
</feature>
<evidence type="ECO:0000313" key="3">
    <source>
        <dbReference type="EMBL" id="QCI58082.1"/>
    </source>
</evidence>
<dbReference type="InterPro" id="IPR014729">
    <property type="entry name" value="Rossmann-like_a/b/a_fold"/>
</dbReference>
<keyword evidence="1 2" id="KW-0819">tRNA processing</keyword>
<keyword evidence="3" id="KW-0808">Transferase</keyword>
<reference evidence="4" key="1">
    <citation type="submission" date="2018-12" db="EMBL/GenBank/DDBJ databases">
        <title>Dusodibacter welbiota gen. nov., sp. nov., isolated from human faeces and emended description of the Oscillibacter genus.</title>
        <authorList>
            <person name="Le Roy T."/>
            <person name="Van der Smissen P."/>
            <person name="Delzenne N."/>
            <person name="Muccioli G."/>
            <person name="Collet J.F."/>
            <person name="Cani P.D."/>
        </authorList>
    </citation>
    <scope>NUCLEOTIDE SEQUENCE [LARGE SCALE GENOMIC DNA]</scope>
    <source>
        <strain evidence="4">J115</strain>
    </source>
</reference>
<comment type="function">
    <text evidence="2">Catalyzes the formation of N(4)-acetylcytidine (ac(4)C) at the wobble position of elongator tRNA(Met), using acetate and ATP as substrates. First activates an acetate ion to form acetyladenylate (Ac-AMP) and then transfers the acetyl group to tRNA to form ac(4)C34.</text>
</comment>
<keyword evidence="2" id="KW-0694">RNA-binding</keyword>
<keyword evidence="2" id="KW-0436">Ligase</keyword>
<comment type="subcellular location">
    <subcellularLocation>
        <location evidence="2">Cytoplasm</location>
    </subcellularLocation>
</comment>
<keyword evidence="2" id="KW-0547">Nucleotide-binding</keyword>